<organism evidence="1 2">
    <name type="scientific">Hymenobacter gummosus</name>
    <dbReference type="NCBI Taxonomy" id="1776032"/>
    <lineage>
        <taxon>Bacteria</taxon>
        <taxon>Pseudomonadati</taxon>
        <taxon>Bacteroidota</taxon>
        <taxon>Cytophagia</taxon>
        <taxon>Cytophagales</taxon>
        <taxon>Hymenobacteraceae</taxon>
        <taxon>Hymenobacter</taxon>
    </lineage>
</organism>
<evidence type="ECO:0000313" key="2">
    <source>
        <dbReference type="Proteomes" id="UP000282184"/>
    </source>
</evidence>
<dbReference type="Proteomes" id="UP000282184">
    <property type="component" value="Unassembled WGS sequence"/>
</dbReference>
<proteinExistence type="predicted"/>
<sequence length="204" mass="22582">MPELHRLQLRLPVPDDGFEPVLTRFAGVLRGLGIWPAEVQQAFAGFHLRPAADGCIYSTAAGLDYYFSPLFPAPLRPHVWVWNAAVVPELPGIELDLALLVETAALTLIEHDRYHYRPGVQAAAQALARRLHAAFPQAGIYFTDEAQAGVDFDGLRYDDPAQLWQFDYALLPPAVAARYPAPPPTHRLDAGPAYAEAWYAARWA</sequence>
<protein>
    <submittedName>
        <fullName evidence="1">Uncharacterized protein</fullName>
    </submittedName>
</protein>
<dbReference type="AlphaFoldDB" id="A0A3S0QDR5"/>
<keyword evidence="2" id="KW-1185">Reference proteome</keyword>
<dbReference type="OrthoDB" id="1931719at2"/>
<evidence type="ECO:0000313" key="1">
    <source>
        <dbReference type="EMBL" id="RTQ44711.1"/>
    </source>
</evidence>
<comment type="caution">
    <text evidence="1">The sequence shown here is derived from an EMBL/GenBank/DDBJ whole genome shotgun (WGS) entry which is preliminary data.</text>
</comment>
<reference evidence="1 2" key="1">
    <citation type="submission" date="2018-12" db="EMBL/GenBank/DDBJ databases">
        <title>Hymenobacter gummosus sp. nov., isolated from a spring.</title>
        <authorList>
            <person name="Nie L."/>
        </authorList>
    </citation>
    <scope>NUCLEOTIDE SEQUENCE [LARGE SCALE GENOMIC DNA]</scope>
    <source>
        <strain evidence="1 2">KCTC 52166</strain>
    </source>
</reference>
<dbReference type="RefSeq" id="WP_126696403.1">
    <property type="nucleotide sequence ID" value="NZ_RXOF01000025.1"/>
</dbReference>
<accession>A0A3S0QDR5</accession>
<name>A0A3S0QDR5_9BACT</name>
<gene>
    <name evidence="1" type="ORF">EJV47_27345</name>
</gene>
<dbReference type="EMBL" id="RXOF01000025">
    <property type="protein sequence ID" value="RTQ44711.1"/>
    <property type="molecule type" value="Genomic_DNA"/>
</dbReference>